<keyword evidence="1" id="KW-0472">Membrane</keyword>
<gene>
    <name evidence="2" type="ORF">C7477_108136</name>
</gene>
<sequence>MMKTIDERRAKQGRWGTRVLTILSVSLMLAFIAWAIAEFYGQMIQP</sequence>
<dbReference type="AlphaFoldDB" id="A0A318THG7"/>
<proteinExistence type="predicted"/>
<keyword evidence="1" id="KW-1133">Transmembrane helix</keyword>
<protein>
    <submittedName>
        <fullName evidence="2">Uncharacterized protein</fullName>
    </submittedName>
</protein>
<dbReference type="Proteomes" id="UP000247454">
    <property type="component" value="Unassembled WGS sequence"/>
</dbReference>
<organism evidence="2 3">
    <name type="scientific">Phyllobacterium leguminum</name>
    <dbReference type="NCBI Taxonomy" id="314237"/>
    <lineage>
        <taxon>Bacteria</taxon>
        <taxon>Pseudomonadati</taxon>
        <taxon>Pseudomonadota</taxon>
        <taxon>Alphaproteobacteria</taxon>
        <taxon>Hyphomicrobiales</taxon>
        <taxon>Phyllobacteriaceae</taxon>
        <taxon>Phyllobacterium</taxon>
    </lineage>
</organism>
<keyword evidence="3" id="KW-1185">Reference proteome</keyword>
<name>A0A318THG7_9HYPH</name>
<dbReference type="EMBL" id="QJTF01000008">
    <property type="protein sequence ID" value="PYE88264.1"/>
    <property type="molecule type" value="Genomic_DNA"/>
</dbReference>
<comment type="caution">
    <text evidence="2">The sequence shown here is derived from an EMBL/GenBank/DDBJ whole genome shotgun (WGS) entry which is preliminary data.</text>
</comment>
<reference evidence="2 3" key="1">
    <citation type="submission" date="2018-06" db="EMBL/GenBank/DDBJ databases">
        <title>Genomic Encyclopedia of Type Strains, Phase III (KMG-III): the genomes of soil and plant-associated and newly described type strains.</title>
        <authorList>
            <person name="Whitman W."/>
        </authorList>
    </citation>
    <scope>NUCLEOTIDE SEQUENCE [LARGE SCALE GENOMIC DNA]</scope>
    <source>
        <strain evidence="2 3">ORS 1419</strain>
    </source>
</reference>
<evidence type="ECO:0000313" key="2">
    <source>
        <dbReference type="EMBL" id="PYE88264.1"/>
    </source>
</evidence>
<accession>A0A318THG7</accession>
<evidence type="ECO:0000313" key="3">
    <source>
        <dbReference type="Proteomes" id="UP000247454"/>
    </source>
</evidence>
<feature type="transmembrane region" description="Helical" evidence="1">
    <location>
        <begin position="20"/>
        <end position="37"/>
    </location>
</feature>
<evidence type="ECO:0000256" key="1">
    <source>
        <dbReference type="SAM" id="Phobius"/>
    </source>
</evidence>
<keyword evidence="1" id="KW-0812">Transmembrane</keyword>